<evidence type="ECO:0000313" key="3">
    <source>
        <dbReference type="EMBL" id="TXL73035.1"/>
    </source>
</evidence>
<evidence type="ECO:0000313" key="4">
    <source>
        <dbReference type="Proteomes" id="UP000321638"/>
    </source>
</evidence>
<dbReference type="Pfam" id="PF12706">
    <property type="entry name" value="Lactamase_B_2"/>
    <property type="match status" value="1"/>
</dbReference>
<dbReference type="GO" id="GO:0005737">
    <property type="term" value="C:cytoplasm"/>
    <property type="evidence" value="ECO:0007669"/>
    <property type="project" value="TreeGrafter"/>
</dbReference>
<dbReference type="Gene3D" id="3.60.15.10">
    <property type="entry name" value="Ribonuclease Z/Hydroxyacylglutathione hydrolase-like"/>
    <property type="match status" value="1"/>
</dbReference>
<dbReference type="PANTHER" id="PTHR15032:SF4">
    <property type="entry name" value="N-ACYL-PHOSPHATIDYLETHANOLAMINE-HYDROLYZING PHOSPHOLIPASE D"/>
    <property type="match status" value="1"/>
</dbReference>
<feature type="compositionally biased region" description="Polar residues" evidence="1">
    <location>
        <begin position="8"/>
        <end position="17"/>
    </location>
</feature>
<comment type="caution">
    <text evidence="3">The sequence shown here is derived from an EMBL/GenBank/DDBJ whole genome shotgun (WGS) entry which is preliminary data.</text>
</comment>
<dbReference type="RefSeq" id="WP_147849291.1">
    <property type="nucleotide sequence ID" value="NZ_VDUZ01000028.1"/>
</dbReference>
<dbReference type="GO" id="GO:0016787">
    <property type="term" value="F:hydrolase activity"/>
    <property type="evidence" value="ECO:0007669"/>
    <property type="project" value="UniProtKB-KW"/>
</dbReference>
<dbReference type="InterPro" id="IPR036866">
    <property type="entry name" value="RibonucZ/Hydroxyglut_hydro"/>
</dbReference>
<dbReference type="AlphaFoldDB" id="A0A5C8PI72"/>
<gene>
    <name evidence="3" type="ORF">FHP25_22840</name>
</gene>
<evidence type="ECO:0000256" key="1">
    <source>
        <dbReference type="SAM" id="MobiDB-lite"/>
    </source>
</evidence>
<dbReference type="InterPro" id="IPR001279">
    <property type="entry name" value="Metallo-B-lactamas"/>
</dbReference>
<feature type="region of interest" description="Disordered" evidence="1">
    <location>
        <begin position="1"/>
        <end position="37"/>
    </location>
</feature>
<dbReference type="PANTHER" id="PTHR15032">
    <property type="entry name" value="N-ACYL-PHOSPHATIDYLETHANOLAMINE-HYDROLYZING PHOSPHOLIPASE D"/>
    <property type="match status" value="1"/>
</dbReference>
<name>A0A5C8PI72_9HYPH</name>
<organism evidence="3 4">
    <name type="scientific">Vineibacter terrae</name>
    <dbReference type="NCBI Taxonomy" id="2586908"/>
    <lineage>
        <taxon>Bacteria</taxon>
        <taxon>Pseudomonadati</taxon>
        <taxon>Pseudomonadota</taxon>
        <taxon>Alphaproteobacteria</taxon>
        <taxon>Hyphomicrobiales</taxon>
        <taxon>Vineibacter</taxon>
    </lineage>
</organism>
<dbReference type="SUPFAM" id="SSF56281">
    <property type="entry name" value="Metallo-hydrolase/oxidoreductase"/>
    <property type="match status" value="1"/>
</dbReference>
<dbReference type="EMBL" id="VDUZ01000028">
    <property type="protein sequence ID" value="TXL73035.1"/>
    <property type="molecule type" value="Genomic_DNA"/>
</dbReference>
<accession>A0A5C8PI72</accession>
<dbReference type="Proteomes" id="UP000321638">
    <property type="component" value="Unassembled WGS sequence"/>
</dbReference>
<feature type="domain" description="Metallo-beta-lactamase" evidence="2">
    <location>
        <begin position="104"/>
        <end position="306"/>
    </location>
</feature>
<dbReference type="OrthoDB" id="9805728at2"/>
<sequence length="348" mass="38315">MPDDIQTPRLSEASTAASGVRPAHHTRRGFRNPPGSARDHGTLGHLWVILRYLWLTRHVPRQPEVPDGFVLPREAVRDELRRHRGIDSVTWLGHACFLIRLGGRTILTDPFLGDYAAPIEGFGPRRFTPPALRLRDLPPPDVVLISHNHYDHFDVATLSHPRFPRGGRMIVPLGLGPRLLELGYADVTEVDWHHALTVGGSSNAPLRVVATPAVHFSGRGLFDRNRTLWCGFVLDGGGKRLFFGGDSAFGPVFGEIGQRHGPFDLAILGIGAYEPRAIFRVSHATPEEAVEMGRLLGARQLVGMHYGAIVLSGEPAFEPPQRLRAAARAAGYADEDVWTLRLGETRAL</sequence>
<keyword evidence="3" id="KW-0378">Hydrolase</keyword>
<evidence type="ECO:0000259" key="2">
    <source>
        <dbReference type="Pfam" id="PF12706"/>
    </source>
</evidence>
<proteinExistence type="predicted"/>
<protein>
    <submittedName>
        <fullName evidence="3">MBL fold metallo-hydrolase</fullName>
    </submittedName>
</protein>
<keyword evidence="4" id="KW-1185">Reference proteome</keyword>
<reference evidence="3 4" key="1">
    <citation type="submission" date="2019-06" db="EMBL/GenBank/DDBJ databases">
        <title>New taxonomy in bacterial strain CC-CFT640, isolated from vineyard.</title>
        <authorList>
            <person name="Lin S.-Y."/>
            <person name="Tsai C.-F."/>
            <person name="Young C.-C."/>
        </authorList>
    </citation>
    <scope>NUCLEOTIDE SEQUENCE [LARGE SCALE GENOMIC DNA]</scope>
    <source>
        <strain evidence="3 4">CC-CFT640</strain>
    </source>
</reference>